<feature type="region of interest" description="Disordered" evidence="4">
    <location>
        <begin position="62"/>
        <end position="83"/>
    </location>
</feature>
<evidence type="ECO:0000256" key="3">
    <source>
        <dbReference type="ARBA" id="ARBA00023004"/>
    </source>
</evidence>
<reference evidence="5" key="1">
    <citation type="submission" date="2021-01" db="EMBL/GenBank/DDBJ databases">
        <authorList>
            <person name="Corre E."/>
            <person name="Pelletier E."/>
            <person name="Niang G."/>
            <person name="Scheremetjew M."/>
            <person name="Finn R."/>
            <person name="Kale V."/>
            <person name="Holt S."/>
            <person name="Cochrane G."/>
            <person name="Meng A."/>
            <person name="Brown T."/>
            <person name="Cohen L."/>
        </authorList>
    </citation>
    <scope>NUCLEOTIDE SEQUENCE</scope>
    <source>
        <strain evidence="5">GSO104</strain>
    </source>
</reference>
<evidence type="ECO:0000256" key="4">
    <source>
        <dbReference type="SAM" id="MobiDB-lite"/>
    </source>
</evidence>
<dbReference type="GO" id="GO:0016702">
    <property type="term" value="F:oxidoreductase activity, acting on single donors with incorporation of molecular oxygen, incorporation of two atoms of oxygen"/>
    <property type="evidence" value="ECO:0007669"/>
    <property type="project" value="InterPro"/>
</dbReference>
<evidence type="ECO:0000313" key="5">
    <source>
        <dbReference type="EMBL" id="CAE4579260.1"/>
    </source>
</evidence>
<dbReference type="Pfam" id="PF07847">
    <property type="entry name" value="PCO_ADO"/>
    <property type="match status" value="1"/>
</dbReference>
<dbReference type="GO" id="GO:0046872">
    <property type="term" value="F:metal ion binding"/>
    <property type="evidence" value="ECO:0007669"/>
    <property type="project" value="UniProtKB-KW"/>
</dbReference>
<evidence type="ECO:0000256" key="2">
    <source>
        <dbReference type="ARBA" id="ARBA00023002"/>
    </source>
</evidence>
<keyword evidence="3" id="KW-0408">Iron</keyword>
<sequence length="186" mass="20945">MVVLSRVLYGDLMVKSFDLLHHDHHPDHFDEKEDDKDHNDDNQSNSKSSWLGYILSLFYSSSKQHPKSTSQKPNGTKKASSQKIKHLTAPGISILYPQKGNAHEFTAGPNGAAVLDVLLPPYNYEHERNCTFYRVVKDDQQHGNDANAKNEKGEKQQKCWLLPVVQPKDFHCLSGKYGGLGDANDD</sequence>
<dbReference type="AlphaFoldDB" id="A0A7S4V6E9"/>
<name>A0A7S4V6E9_9STRA</name>
<evidence type="ECO:0000256" key="1">
    <source>
        <dbReference type="ARBA" id="ARBA00022723"/>
    </source>
</evidence>
<protein>
    <submittedName>
        <fullName evidence="5">Uncharacterized protein</fullName>
    </submittedName>
</protein>
<keyword evidence="2" id="KW-0560">Oxidoreductase</keyword>
<dbReference type="EMBL" id="HBNS01000928">
    <property type="protein sequence ID" value="CAE4579260.1"/>
    <property type="molecule type" value="Transcribed_RNA"/>
</dbReference>
<proteinExistence type="predicted"/>
<gene>
    <name evidence="5" type="ORF">DBRI00130_LOCUS730</name>
</gene>
<dbReference type="InterPro" id="IPR012864">
    <property type="entry name" value="PCO/ADO"/>
</dbReference>
<dbReference type="PANTHER" id="PTHR22966:SF61">
    <property type="entry name" value="2-AMINOETHANETHIOL DIOXYGENASE"/>
    <property type="match status" value="1"/>
</dbReference>
<keyword evidence="1" id="KW-0479">Metal-binding</keyword>
<feature type="compositionally biased region" description="Polar residues" evidence="4">
    <location>
        <begin position="62"/>
        <end position="82"/>
    </location>
</feature>
<dbReference type="SUPFAM" id="SSF51182">
    <property type="entry name" value="RmlC-like cupins"/>
    <property type="match status" value="1"/>
</dbReference>
<accession>A0A7S4V6E9</accession>
<organism evidence="5">
    <name type="scientific">Ditylum brightwellii</name>
    <dbReference type="NCBI Taxonomy" id="49249"/>
    <lineage>
        <taxon>Eukaryota</taxon>
        <taxon>Sar</taxon>
        <taxon>Stramenopiles</taxon>
        <taxon>Ochrophyta</taxon>
        <taxon>Bacillariophyta</taxon>
        <taxon>Mediophyceae</taxon>
        <taxon>Lithodesmiophycidae</taxon>
        <taxon>Lithodesmiales</taxon>
        <taxon>Lithodesmiaceae</taxon>
        <taxon>Ditylum</taxon>
    </lineage>
</organism>
<feature type="compositionally biased region" description="Basic and acidic residues" evidence="4">
    <location>
        <begin position="28"/>
        <end position="41"/>
    </location>
</feature>
<feature type="region of interest" description="Disordered" evidence="4">
    <location>
        <begin position="28"/>
        <end position="47"/>
    </location>
</feature>
<dbReference type="PANTHER" id="PTHR22966">
    <property type="entry name" value="2-AMINOETHANETHIOL DIOXYGENASE"/>
    <property type="match status" value="1"/>
</dbReference>
<dbReference type="InterPro" id="IPR011051">
    <property type="entry name" value="RmlC_Cupin_sf"/>
</dbReference>